<keyword evidence="2" id="KW-0472">Membrane</keyword>
<dbReference type="Proteomes" id="UP001153069">
    <property type="component" value="Unassembled WGS sequence"/>
</dbReference>
<sequence>MIAEKLRVAVVLCRPWYMHDAPCLSSDTLETFPFAQQFWICPLLAEWAKGCFGIDAPVEDASVEEEISSEPSRDNTKAAPVSSEPTNDSRALPVLLHRCSISWLLTLPILVLWLLTLELHYVCSLIGLPSKKTNLAPSGTS</sequence>
<evidence type="ECO:0000313" key="3">
    <source>
        <dbReference type="EMBL" id="CAB9523088.1"/>
    </source>
</evidence>
<protein>
    <submittedName>
        <fullName evidence="3">Uncharacterized protein</fullName>
    </submittedName>
</protein>
<organism evidence="3 4">
    <name type="scientific">Seminavis robusta</name>
    <dbReference type="NCBI Taxonomy" id="568900"/>
    <lineage>
        <taxon>Eukaryota</taxon>
        <taxon>Sar</taxon>
        <taxon>Stramenopiles</taxon>
        <taxon>Ochrophyta</taxon>
        <taxon>Bacillariophyta</taxon>
        <taxon>Bacillariophyceae</taxon>
        <taxon>Bacillariophycidae</taxon>
        <taxon>Naviculales</taxon>
        <taxon>Naviculaceae</taxon>
        <taxon>Seminavis</taxon>
    </lineage>
</organism>
<keyword evidence="4" id="KW-1185">Reference proteome</keyword>
<dbReference type="AlphaFoldDB" id="A0A9N8HPY1"/>
<evidence type="ECO:0000256" key="1">
    <source>
        <dbReference type="SAM" id="MobiDB-lite"/>
    </source>
</evidence>
<gene>
    <name evidence="3" type="ORF">SEMRO_1375_G267401.1</name>
</gene>
<dbReference type="EMBL" id="CAICTM010001373">
    <property type="protein sequence ID" value="CAB9523088.1"/>
    <property type="molecule type" value="Genomic_DNA"/>
</dbReference>
<reference evidence="3" key="1">
    <citation type="submission" date="2020-06" db="EMBL/GenBank/DDBJ databases">
        <authorList>
            <consortium name="Plant Systems Biology data submission"/>
        </authorList>
    </citation>
    <scope>NUCLEOTIDE SEQUENCE</scope>
    <source>
        <strain evidence="3">D6</strain>
    </source>
</reference>
<feature type="region of interest" description="Disordered" evidence="1">
    <location>
        <begin position="63"/>
        <end position="88"/>
    </location>
</feature>
<keyword evidence="2" id="KW-1133">Transmembrane helix</keyword>
<feature type="transmembrane region" description="Helical" evidence="2">
    <location>
        <begin position="101"/>
        <end position="122"/>
    </location>
</feature>
<proteinExistence type="predicted"/>
<accession>A0A9N8HPY1</accession>
<evidence type="ECO:0000313" key="4">
    <source>
        <dbReference type="Proteomes" id="UP001153069"/>
    </source>
</evidence>
<keyword evidence="2" id="KW-0812">Transmembrane</keyword>
<evidence type="ECO:0000256" key="2">
    <source>
        <dbReference type="SAM" id="Phobius"/>
    </source>
</evidence>
<name>A0A9N8HPY1_9STRA</name>
<comment type="caution">
    <text evidence="3">The sequence shown here is derived from an EMBL/GenBank/DDBJ whole genome shotgun (WGS) entry which is preliminary data.</text>
</comment>